<dbReference type="Pfam" id="PF00385">
    <property type="entry name" value="Chromo"/>
    <property type="match status" value="1"/>
</dbReference>
<organism evidence="3 4">
    <name type="scientific">Neurospora intermedia</name>
    <dbReference type="NCBI Taxonomy" id="5142"/>
    <lineage>
        <taxon>Eukaryota</taxon>
        <taxon>Fungi</taxon>
        <taxon>Dikarya</taxon>
        <taxon>Ascomycota</taxon>
        <taxon>Pezizomycotina</taxon>
        <taxon>Sordariomycetes</taxon>
        <taxon>Sordariomycetidae</taxon>
        <taxon>Sordariales</taxon>
        <taxon>Sordariaceae</taxon>
        <taxon>Neurospora</taxon>
    </lineage>
</organism>
<feature type="non-terminal residue" evidence="3">
    <location>
        <position position="1"/>
    </location>
</feature>
<dbReference type="InterPro" id="IPR016197">
    <property type="entry name" value="Chromo-like_dom_sf"/>
</dbReference>
<evidence type="ECO:0000313" key="4">
    <source>
        <dbReference type="Proteomes" id="UP001451303"/>
    </source>
</evidence>
<dbReference type="CDD" id="cd00024">
    <property type="entry name" value="CD_CSD"/>
    <property type="match status" value="1"/>
</dbReference>
<evidence type="ECO:0000313" key="3">
    <source>
        <dbReference type="EMBL" id="KAL0474849.1"/>
    </source>
</evidence>
<gene>
    <name evidence="3" type="ORF">QR685DRAFT_426175</name>
</gene>
<dbReference type="PROSITE" id="PS50013">
    <property type="entry name" value="CHROMO_2"/>
    <property type="match status" value="1"/>
</dbReference>
<comment type="caution">
    <text evidence="3">The sequence shown here is derived from an EMBL/GenBank/DDBJ whole genome shotgun (WGS) entry which is preliminary data.</text>
</comment>
<proteinExistence type="predicted"/>
<dbReference type="InterPro" id="IPR023780">
    <property type="entry name" value="Chromo_domain"/>
</dbReference>
<feature type="non-terminal residue" evidence="3">
    <location>
        <position position="78"/>
    </location>
</feature>
<evidence type="ECO:0000256" key="1">
    <source>
        <dbReference type="ARBA" id="ARBA00011353"/>
    </source>
</evidence>
<feature type="domain" description="Chromo" evidence="2">
    <location>
        <begin position="12"/>
        <end position="78"/>
    </location>
</feature>
<dbReference type="SUPFAM" id="SSF54160">
    <property type="entry name" value="Chromo domain-like"/>
    <property type="match status" value="1"/>
</dbReference>
<dbReference type="Proteomes" id="UP001451303">
    <property type="component" value="Unassembled WGS sequence"/>
</dbReference>
<name>A0ABR3DQB4_NEUIN</name>
<evidence type="ECO:0000259" key="2">
    <source>
        <dbReference type="PROSITE" id="PS50013"/>
    </source>
</evidence>
<dbReference type="EMBL" id="JAVLET010000001">
    <property type="protein sequence ID" value="KAL0474849.1"/>
    <property type="molecule type" value="Genomic_DNA"/>
</dbReference>
<dbReference type="InterPro" id="IPR000953">
    <property type="entry name" value="Chromo/chromo_shadow_dom"/>
</dbReference>
<comment type="subunit">
    <text evidence="1">Component of the NuA4 histone acetyltransferase complex.</text>
</comment>
<protein>
    <recommendedName>
        <fullName evidence="2">Chromo domain-containing protein</fullName>
    </recommendedName>
</protein>
<sequence>VVEGDTDNWQSYEVEKIMDRKISWHGSKPLIEYWVKYKGYGTEHNEWHPRGGPYINGLMENAQDLVRDYERIHPIDAK</sequence>
<keyword evidence="4" id="KW-1185">Reference proteome</keyword>
<reference evidence="3 4" key="1">
    <citation type="submission" date="2023-09" db="EMBL/GenBank/DDBJ databases">
        <title>Multi-omics analysis of a traditional fermented food reveals byproduct-associated fungal strains for waste-to-food upcycling.</title>
        <authorList>
            <consortium name="Lawrence Berkeley National Laboratory"/>
            <person name="Rekdal V.M."/>
            <person name="Villalobos-Escobedo J.M."/>
            <person name="Rodriguez-Valeron N."/>
            <person name="Garcia M.O."/>
            <person name="Vasquez D.P."/>
            <person name="Damayanti I."/>
            <person name="Sorensen P.M."/>
            <person name="Baidoo E.E."/>
            <person name="De Carvalho A.C."/>
            <person name="Riley R."/>
            <person name="Lipzen A."/>
            <person name="He G."/>
            <person name="Yan M."/>
            <person name="Haridas S."/>
            <person name="Daum C."/>
            <person name="Yoshinaga Y."/>
            <person name="Ng V."/>
            <person name="Grigoriev I.V."/>
            <person name="Munk R."/>
            <person name="Nuraida L."/>
            <person name="Wijaya C.H."/>
            <person name="Morales P.-C."/>
            <person name="Keasling J.D."/>
        </authorList>
    </citation>
    <scope>NUCLEOTIDE SEQUENCE [LARGE SCALE GENOMIC DNA]</scope>
    <source>
        <strain evidence="3 4">FGSC 2613</strain>
    </source>
</reference>
<dbReference type="Gene3D" id="2.40.50.40">
    <property type="match status" value="1"/>
</dbReference>
<accession>A0ABR3DQB4</accession>